<name>A0A2S4UXD0_9BASI</name>
<feature type="compositionally biased region" description="Low complexity" evidence="1">
    <location>
        <begin position="838"/>
        <end position="853"/>
    </location>
</feature>
<feature type="compositionally biased region" description="Low complexity" evidence="1">
    <location>
        <begin position="68"/>
        <end position="79"/>
    </location>
</feature>
<dbReference type="VEuPathDB" id="FungiDB:PSTT_12163"/>
<feature type="compositionally biased region" description="Low complexity" evidence="1">
    <location>
        <begin position="89"/>
        <end position="99"/>
    </location>
</feature>
<feature type="compositionally biased region" description="Polar residues" evidence="1">
    <location>
        <begin position="688"/>
        <end position="702"/>
    </location>
</feature>
<dbReference type="InterPro" id="IPR000719">
    <property type="entry name" value="Prot_kinase_dom"/>
</dbReference>
<accession>A0A2S4UXD0</accession>
<comment type="caution">
    <text evidence="3">The sequence shown here is derived from an EMBL/GenBank/DDBJ whole genome shotgun (WGS) entry which is preliminary data.</text>
</comment>
<dbReference type="Gene3D" id="1.10.510.10">
    <property type="entry name" value="Transferase(Phosphotransferase) domain 1"/>
    <property type="match status" value="1"/>
</dbReference>
<evidence type="ECO:0000313" key="4">
    <source>
        <dbReference type="Proteomes" id="UP000239156"/>
    </source>
</evidence>
<feature type="region of interest" description="Disordered" evidence="1">
    <location>
        <begin position="1"/>
        <end position="52"/>
    </location>
</feature>
<dbReference type="Gene3D" id="1.25.10.10">
    <property type="entry name" value="Leucine-rich Repeat Variant"/>
    <property type="match status" value="1"/>
</dbReference>
<dbReference type="VEuPathDB" id="FungiDB:PSHT_12408"/>
<feature type="compositionally biased region" description="Low complexity" evidence="1">
    <location>
        <begin position="730"/>
        <end position="744"/>
    </location>
</feature>
<dbReference type="InterPro" id="IPR051177">
    <property type="entry name" value="CIK-Related_Protein"/>
</dbReference>
<feature type="compositionally biased region" description="Polar residues" evidence="1">
    <location>
        <begin position="668"/>
        <end position="679"/>
    </location>
</feature>
<feature type="region of interest" description="Disordered" evidence="1">
    <location>
        <begin position="154"/>
        <end position="175"/>
    </location>
</feature>
<keyword evidence="4" id="KW-1185">Reference proteome</keyword>
<evidence type="ECO:0000259" key="2">
    <source>
        <dbReference type="PROSITE" id="PS50011"/>
    </source>
</evidence>
<dbReference type="CDD" id="cd14011">
    <property type="entry name" value="PK_SCY1_like"/>
    <property type="match status" value="1"/>
</dbReference>
<feature type="region of interest" description="Disordered" evidence="1">
    <location>
        <begin position="793"/>
        <end position="861"/>
    </location>
</feature>
<dbReference type="Gene3D" id="3.30.200.20">
    <property type="entry name" value="Phosphorylase Kinase, domain 1"/>
    <property type="match status" value="1"/>
</dbReference>
<dbReference type="SMART" id="SM00220">
    <property type="entry name" value="S_TKc"/>
    <property type="match status" value="1"/>
</dbReference>
<dbReference type="PANTHER" id="PTHR12984">
    <property type="entry name" value="SCY1-RELATED S/T PROTEIN KINASE-LIKE"/>
    <property type="match status" value="1"/>
</dbReference>
<dbReference type="PANTHER" id="PTHR12984:SF6">
    <property type="entry name" value="SCY1-LIKE PROTEIN 2"/>
    <property type="match status" value="1"/>
</dbReference>
<dbReference type="AlphaFoldDB" id="A0A2S4UXD0"/>
<feature type="domain" description="Protein kinase" evidence="2">
    <location>
        <begin position="98"/>
        <end position="416"/>
    </location>
</feature>
<dbReference type="Proteomes" id="UP000239156">
    <property type="component" value="Unassembled WGS sequence"/>
</dbReference>
<dbReference type="EMBL" id="PKSL01000151">
    <property type="protein sequence ID" value="POW01891.1"/>
    <property type="molecule type" value="Genomic_DNA"/>
</dbReference>
<organism evidence="3 4">
    <name type="scientific">Puccinia striiformis</name>
    <dbReference type="NCBI Taxonomy" id="27350"/>
    <lineage>
        <taxon>Eukaryota</taxon>
        <taxon>Fungi</taxon>
        <taxon>Dikarya</taxon>
        <taxon>Basidiomycota</taxon>
        <taxon>Pucciniomycotina</taxon>
        <taxon>Pucciniomycetes</taxon>
        <taxon>Pucciniales</taxon>
        <taxon>Pucciniaceae</taxon>
        <taxon>Puccinia</taxon>
    </lineage>
</organism>
<evidence type="ECO:0000256" key="1">
    <source>
        <dbReference type="SAM" id="MobiDB-lite"/>
    </source>
</evidence>
<dbReference type="PROSITE" id="PS50011">
    <property type="entry name" value="PROTEIN_KINASE_DOM"/>
    <property type="match status" value="1"/>
</dbReference>
<feature type="region of interest" description="Disordered" evidence="1">
    <location>
        <begin position="668"/>
        <end position="779"/>
    </location>
</feature>
<dbReference type="InterPro" id="IPR011009">
    <property type="entry name" value="Kinase-like_dom_sf"/>
</dbReference>
<proteinExistence type="predicted"/>
<feature type="compositionally biased region" description="Low complexity" evidence="1">
    <location>
        <begin position="793"/>
        <end position="808"/>
    </location>
</feature>
<dbReference type="GO" id="GO:0005524">
    <property type="term" value="F:ATP binding"/>
    <property type="evidence" value="ECO:0007669"/>
    <property type="project" value="InterPro"/>
</dbReference>
<feature type="compositionally biased region" description="Basic residues" evidence="1">
    <location>
        <begin position="19"/>
        <end position="31"/>
    </location>
</feature>
<dbReference type="SUPFAM" id="SSF56112">
    <property type="entry name" value="Protein kinase-like (PK-like)"/>
    <property type="match status" value="1"/>
</dbReference>
<feature type="region of interest" description="Disordered" evidence="1">
    <location>
        <begin position="68"/>
        <end position="99"/>
    </location>
</feature>
<reference evidence="3" key="1">
    <citation type="submission" date="2017-12" db="EMBL/GenBank/DDBJ databases">
        <title>Gene loss provides genomic basis for host adaptation in cereal stripe rust fungi.</title>
        <authorList>
            <person name="Xia C."/>
        </authorList>
    </citation>
    <scope>NUCLEOTIDE SEQUENCE [LARGE SCALE GENOMIC DNA]</scope>
    <source>
        <strain evidence="3">93-210</strain>
    </source>
</reference>
<dbReference type="GO" id="GO:0004672">
    <property type="term" value="F:protein kinase activity"/>
    <property type="evidence" value="ECO:0007669"/>
    <property type="project" value="InterPro"/>
</dbReference>
<gene>
    <name evidence="3" type="ORF">PSTT_12163</name>
</gene>
<dbReference type="InterPro" id="IPR011989">
    <property type="entry name" value="ARM-like"/>
</dbReference>
<sequence length="861" mass="95473">MHRANGRAKSINEAVSQRIKPKRKLPRKSASKPKEQQIRSTPGDGQLLPQGSSILPRSIQYFSQLYPDQQPSQQHSQHNQHSHDHQHNNSENINSNSASNWSPITRIGLWTVHRAIHNSTNKLVSVWTAEKRLDSSPSSALSSLPGLVNAANSWASGSSSSSTGGGNNSNQPKTPLEKVVSSLSRLRHPCILEVVEPLEETRTSMVFATEPITGCLKEGLEQSDRRSSLNNPTRNQSQINLELDETQKGLLQIGKGLQFLHESAKLVHCNLTPEAIIINAKGDWKISGFGLSTYLKQPDGQDTKWVFPEYDHRLPDSVQRNFDYLAPEYCLDEHLSTSNDMYSLGCILHSIHTRSGPPFLNHHSLDRIRKNSDNLGVLRAAWSRVPDDVQEVLTQLVTRTPSTRLMASGFLNSRYFSSNLLVSTLAFLDRDTFNSKQNEEHVQFMKETRQAENLTPLIEECRKHVLLPFLLPNIFYIAQQMESNILILLDNLSVFQTKATPQVFREEDLPALQEKALKAIPALCETLEYTHVKQVLFPKVTVESLYTTEKLVPLLARIKTKEPAVMIATLAVHEEMGKKVELTAIATLILPQAMGDVNRAFVEDGSIQSIHEFDRAVIQSVRQEHTKHLLEARRLEETTTPVDFENLVKGPKTTWPSALKSNMLIQQDTTAPTSPSANSGWGFDDHSFGNSKPSAQQSNNPIPLNRHHSNPVPTMEARKSLAPAPGFDDLNPSRSSNNLSSYPSIFDNNKIASGSTQRSQSMYSDLNLNPNPQSTSTTSQQFIGLPALVPQTSSFSTSLAPPSTSTASNLYRTNPSPSLSAQSSQTPSWNVIAPVKLNPPNTSTQSSSNPSASWADFDPFA</sequence>
<feature type="compositionally biased region" description="Polar residues" evidence="1">
    <location>
        <begin position="809"/>
        <end position="829"/>
    </location>
</feature>
<feature type="compositionally biased region" description="Polar residues" evidence="1">
    <location>
        <begin position="746"/>
        <end position="779"/>
    </location>
</feature>
<dbReference type="Pfam" id="PF00069">
    <property type="entry name" value="Pkinase"/>
    <property type="match status" value="1"/>
</dbReference>
<evidence type="ECO:0000313" key="3">
    <source>
        <dbReference type="EMBL" id="POW01891.1"/>
    </source>
</evidence>
<protein>
    <recommendedName>
        <fullName evidence="2">Protein kinase domain-containing protein</fullName>
    </recommendedName>
</protein>